<evidence type="ECO:0000313" key="1">
    <source>
        <dbReference type="EMBL" id="KAF7347342.1"/>
    </source>
</evidence>
<accession>A0A8H6XUB6</accession>
<name>A0A8H6XUB6_9AGAR</name>
<evidence type="ECO:0008006" key="3">
    <source>
        <dbReference type="Google" id="ProtNLM"/>
    </source>
</evidence>
<dbReference type="AlphaFoldDB" id="A0A8H6XUB6"/>
<keyword evidence="2" id="KW-1185">Reference proteome</keyword>
<gene>
    <name evidence="1" type="ORF">MVEN_01489900</name>
</gene>
<reference evidence="1" key="1">
    <citation type="submission" date="2020-05" db="EMBL/GenBank/DDBJ databases">
        <title>Mycena genomes resolve the evolution of fungal bioluminescence.</title>
        <authorList>
            <person name="Tsai I.J."/>
        </authorList>
    </citation>
    <scope>NUCLEOTIDE SEQUENCE</scope>
    <source>
        <strain evidence="1">CCC161011</strain>
    </source>
</reference>
<comment type="caution">
    <text evidence="1">The sequence shown here is derived from an EMBL/GenBank/DDBJ whole genome shotgun (WGS) entry which is preliminary data.</text>
</comment>
<protein>
    <recommendedName>
        <fullName evidence="3">F-box domain-containing protein</fullName>
    </recommendedName>
</protein>
<organism evidence="1 2">
    <name type="scientific">Mycena venus</name>
    <dbReference type="NCBI Taxonomy" id="2733690"/>
    <lineage>
        <taxon>Eukaryota</taxon>
        <taxon>Fungi</taxon>
        <taxon>Dikarya</taxon>
        <taxon>Basidiomycota</taxon>
        <taxon>Agaricomycotina</taxon>
        <taxon>Agaricomycetes</taxon>
        <taxon>Agaricomycetidae</taxon>
        <taxon>Agaricales</taxon>
        <taxon>Marasmiineae</taxon>
        <taxon>Mycenaceae</taxon>
        <taxon>Mycena</taxon>
    </lineage>
</organism>
<sequence length="263" mass="29313">MDLPPELQCEIFEIAVRSNRKNAALKLSLSLVAQHVHFWIDRVFYQSVTIRSRSNADKFLKLVDLKPPGFFATTVKTLLFTTHPSELQRISILSACTGVQSLAVWNTILRSETLLQISQLSLRRLCISIKYVPAILAASTRSRITHLDLAFQLETPEYLVGDLRQLPCLTHVAMDIDASPSIAKAVCESCPNLQVLLILDYKPPAAAAIDSYSFDSRIVVEESPSDLVEDWEAAPYGFPDMWTHAERVVADRKAAAMSTGQVK</sequence>
<dbReference type="Gene3D" id="3.80.10.10">
    <property type="entry name" value="Ribonuclease Inhibitor"/>
    <property type="match status" value="1"/>
</dbReference>
<dbReference type="InterPro" id="IPR032675">
    <property type="entry name" value="LRR_dom_sf"/>
</dbReference>
<dbReference type="Proteomes" id="UP000620124">
    <property type="component" value="Unassembled WGS sequence"/>
</dbReference>
<proteinExistence type="predicted"/>
<dbReference type="EMBL" id="JACAZI010000012">
    <property type="protein sequence ID" value="KAF7347342.1"/>
    <property type="molecule type" value="Genomic_DNA"/>
</dbReference>
<dbReference type="OrthoDB" id="3145912at2759"/>
<evidence type="ECO:0000313" key="2">
    <source>
        <dbReference type="Proteomes" id="UP000620124"/>
    </source>
</evidence>